<sequence length="700" mass="74930">MNSRIDALDGTSPTALLLGPPSSPTVELLSALDEAQLAAFEHRGLGSPAAGWPYRDREGSLVGHVLRFQTAAGKTYRFASLNGDGSLTWTGRPKNIPLFRLAELLQDPSQGILVVEGEKTVIAAAEKFPAMAVTTSVGGSNGADKSDWSPVKDRDVWIWPDNDDAGRRYSADVARACRISGAKSIKIVNVPSTYPEGWDLADELPDGVTVHGLQQLQQAATEALSANGPLPLRRPVEESAPFPIHALGPILGPAAEAIHDVTQTPPAVAAQSVLGAASLCVQSFADVTPIVGGQSPTTLFLVTIAASGEGKSSSDSIAMRPIRNWEIEHERMGRLDDTRYQAMLAQWEADFNDALDGTGKGSKEQRAGSECDLEALRAKPVPPVKPYLLCSEPTIEGAFKLLTSNPGSAGLFSDEGGSFLGGFAMNKDNRTKTAAHLSGLWSSGSFMRTRAGEPLQTVRGVRFALHLMLQPSIADMLLGDPLLKSQGLMARMLISAPPSVAGTRMYRAPKAASPGAIETYERAMKELLSRIDLPAIGEPARLQFKNLTMSPQAKEIAIKFHDANEAQRAPGGAFDDILEFSARCTENAARIAAIIELVGNPDAMEVSGQSMQRSVELMEYYRAEALRLSGVMSVHPDIVLAERVRSAIENLGGTASLRDIYTHGHNRIRAKDLVVRGLSVLKDHGQVIELPGGGHWQIVK</sequence>
<protein>
    <submittedName>
        <fullName evidence="1">DUF3987 domain-containing protein</fullName>
    </submittedName>
</protein>
<dbReference type="Proteomes" id="UP001271769">
    <property type="component" value="Unassembled WGS sequence"/>
</dbReference>
<dbReference type="InterPro" id="IPR025048">
    <property type="entry name" value="DUF3987"/>
</dbReference>
<proteinExistence type="predicted"/>
<comment type="caution">
    <text evidence="1">The sequence shown here is derived from an EMBL/GenBank/DDBJ whole genome shotgun (WGS) entry which is preliminary data.</text>
</comment>
<evidence type="ECO:0000313" key="1">
    <source>
        <dbReference type="EMBL" id="MDY0872649.1"/>
    </source>
</evidence>
<dbReference type="EMBL" id="JAXCLX010000002">
    <property type="protein sequence ID" value="MDY0872649.1"/>
    <property type="molecule type" value="Genomic_DNA"/>
</dbReference>
<gene>
    <name evidence="1" type="ORF">SMD31_11965</name>
</gene>
<name>A0ABU5DZE0_9PROT</name>
<dbReference type="InterPro" id="IPR034154">
    <property type="entry name" value="TOPRIM_DnaG/twinkle"/>
</dbReference>
<dbReference type="CDD" id="cd01029">
    <property type="entry name" value="TOPRIM_primases"/>
    <property type="match status" value="1"/>
</dbReference>
<accession>A0ABU5DZE0</accession>
<organism evidence="1 2">
    <name type="scientific">Dongia rigui</name>
    <dbReference type="NCBI Taxonomy" id="940149"/>
    <lineage>
        <taxon>Bacteria</taxon>
        <taxon>Pseudomonadati</taxon>
        <taxon>Pseudomonadota</taxon>
        <taxon>Alphaproteobacteria</taxon>
        <taxon>Rhodospirillales</taxon>
        <taxon>Dongiaceae</taxon>
        <taxon>Dongia</taxon>
    </lineage>
</organism>
<evidence type="ECO:0000313" key="2">
    <source>
        <dbReference type="Proteomes" id="UP001271769"/>
    </source>
</evidence>
<reference evidence="1 2" key="1">
    <citation type="journal article" date="2013" name="Antonie Van Leeuwenhoek">
        <title>Dongia rigui sp. nov., isolated from freshwater of a large wetland in Korea.</title>
        <authorList>
            <person name="Baik K.S."/>
            <person name="Hwang Y.M."/>
            <person name="Choi J.S."/>
            <person name="Kwon J."/>
            <person name="Seong C.N."/>
        </authorList>
    </citation>
    <scope>NUCLEOTIDE SEQUENCE [LARGE SCALE GENOMIC DNA]</scope>
    <source>
        <strain evidence="1 2">04SU4-P</strain>
    </source>
</reference>
<dbReference type="Gene3D" id="3.40.1360.10">
    <property type="match status" value="1"/>
</dbReference>
<keyword evidence="2" id="KW-1185">Reference proteome</keyword>
<dbReference type="RefSeq" id="WP_320501124.1">
    <property type="nucleotide sequence ID" value="NZ_JAXCLX010000002.1"/>
</dbReference>
<dbReference type="Pfam" id="PF13148">
    <property type="entry name" value="DUF3987"/>
    <property type="match status" value="1"/>
</dbReference>